<evidence type="ECO:0000259" key="7">
    <source>
        <dbReference type="PROSITE" id="PS50026"/>
    </source>
</evidence>
<feature type="domain" description="Laminin EGF-like" evidence="8">
    <location>
        <begin position="1"/>
        <end position="42"/>
    </location>
</feature>
<dbReference type="PRINTS" id="PR00011">
    <property type="entry name" value="EGFLAMININ"/>
</dbReference>
<keyword evidence="1 5" id="KW-0245">EGF-like domain</keyword>
<evidence type="ECO:0000313" key="9">
    <source>
        <dbReference type="EMBL" id="SBP61145.1"/>
    </source>
</evidence>
<accession>A0A1A8B3U1</accession>
<feature type="domain" description="EGF-like" evidence="7">
    <location>
        <begin position="78"/>
        <end position="108"/>
    </location>
</feature>
<protein>
    <recommendedName>
        <fullName evidence="10">Multiple EGF-like-domains 6</fullName>
    </recommendedName>
</protein>
<dbReference type="InterPro" id="IPR000742">
    <property type="entry name" value="EGF"/>
</dbReference>
<evidence type="ECO:0000256" key="5">
    <source>
        <dbReference type="PROSITE-ProRule" id="PRU00076"/>
    </source>
</evidence>
<gene>
    <name evidence="9" type="primary">Nfu_g_1_026066</name>
</gene>
<evidence type="ECO:0000256" key="4">
    <source>
        <dbReference type="ARBA" id="ARBA00023157"/>
    </source>
</evidence>
<dbReference type="Pfam" id="PF00053">
    <property type="entry name" value="EGF_laminin"/>
    <property type="match status" value="2"/>
</dbReference>
<reference evidence="9" key="2">
    <citation type="submission" date="2016-06" db="EMBL/GenBank/DDBJ databases">
        <title>The genome of a short-lived fish provides insights into sex chromosome evolution and the genetic control of aging.</title>
        <authorList>
            <person name="Reichwald K."/>
            <person name="Felder M."/>
            <person name="Petzold A."/>
            <person name="Koch P."/>
            <person name="Groth M."/>
            <person name="Platzer M."/>
        </authorList>
    </citation>
    <scope>NUCLEOTIDE SEQUENCE</scope>
    <source>
        <tissue evidence="9">Brain</tissue>
    </source>
</reference>
<dbReference type="PANTHER" id="PTHR24043:SF8">
    <property type="entry name" value="EGF-LIKE DOMAIN-CONTAINING PROTEIN"/>
    <property type="match status" value="1"/>
</dbReference>
<feature type="disulfide bond" evidence="5">
    <location>
        <begin position="98"/>
        <end position="107"/>
    </location>
</feature>
<evidence type="ECO:0008006" key="10">
    <source>
        <dbReference type="Google" id="ProtNLM"/>
    </source>
</evidence>
<keyword evidence="3" id="KW-0677">Repeat</keyword>
<feature type="non-terminal residue" evidence="9">
    <location>
        <position position="243"/>
    </location>
</feature>
<dbReference type="PROSITE" id="PS50027">
    <property type="entry name" value="EGF_LAM_2"/>
    <property type="match status" value="1"/>
</dbReference>
<dbReference type="Gene3D" id="2.170.300.10">
    <property type="entry name" value="Tie2 ligand-binding domain superfamily"/>
    <property type="match status" value="2"/>
</dbReference>
<reference evidence="9" key="1">
    <citation type="submission" date="2016-05" db="EMBL/GenBank/DDBJ databases">
        <authorList>
            <person name="Lavstsen T."/>
            <person name="Jespersen J.S."/>
        </authorList>
    </citation>
    <scope>NUCLEOTIDE SEQUENCE</scope>
    <source>
        <tissue evidence="9">Brain</tissue>
    </source>
</reference>
<feature type="domain" description="EGF-like" evidence="7">
    <location>
        <begin position="30"/>
        <end position="65"/>
    </location>
</feature>
<dbReference type="EMBL" id="HADY01022660">
    <property type="protein sequence ID" value="SBP61145.1"/>
    <property type="molecule type" value="Transcribed_RNA"/>
</dbReference>
<evidence type="ECO:0000256" key="3">
    <source>
        <dbReference type="ARBA" id="ARBA00022737"/>
    </source>
</evidence>
<dbReference type="CDD" id="cd00055">
    <property type="entry name" value="EGF_Lam"/>
    <property type="match status" value="1"/>
</dbReference>
<dbReference type="PANTHER" id="PTHR24043">
    <property type="entry name" value="SCAVENGER RECEPTOR CLASS F"/>
    <property type="match status" value="1"/>
</dbReference>
<comment type="caution">
    <text evidence="5">Lacks conserved residue(s) required for the propagation of feature annotation.</text>
</comment>
<evidence type="ECO:0000259" key="8">
    <source>
        <dbReference type="PROSITE" id="PS50027"/>
    </source>
</evidence>
<organism evidence="9">
    <name type="scientific">Nothobranchius furzeri</name>
    <name type="common">Turquoise killifish</name>
    <dbReference type="NCBI Taxonomy" id="105023"/>
    <lineage>
        <taxon>Eukaryota</taxon>
        <taxon>Metazoa</taxon>
        <taxon>Chordata</taxon>
        <taxon>Craniata</taxon>
        <taxon>Vertebrata</taxon>
        <taxon>Euteleostomi</taxon>
        <taxon>Actinopterygii</taxon>
        <taxon>Neopterygii</taxon>
        <taxon>Teleostei</taxon>
        <taxon>Neoteleostei</taxon>
        <taxon>Acanthomorphata</taxon>
        <taxon>Ovalentaria</taxon>
        <taxon>Atherinomorphae</taxon>
        <taxon>Cyprinodontiformes</taxon>
        <taxon>Nothobranchiidae</taxon>
        <taxon>Nothobranchius</taxon>
    </lineage>
</organism>
<evidence type="ECO:0000256" key="1">
    <source>
        <dbReference type="ARBA" id="ARBA00022536"/>
    </source>
</evidence>
<keyword evidence="2" id="KW-0732">Signal</keyword>
<keyword evidence="4 5" id="KW-1015">Disulfide bond</keyword>
<keyword evidence="6" id="KW-0424">Laminin EGF-like domain</keyword>
<feature type="disulfide bond" evidence="6">
    <location>
        <begin position="12"/>
        <end position="21"/>
    </location>
</feature>
<evidence type="ECO:0000256" key="6">
    <source>
        <dbReference type="PROSITE-ProRule" id="PRU00460"/>
    </source>
</evidence>
<dbReference type="AlphaFoldDB" id="A0A1A8B3U1"/>
<dbReference type="FunFam" id="2.170.300.10:FF:000002">
    <property type="entry name" value="Multiple epidermal growth factor-like domains 10"/>
    <property type="match status" value="1"/>
</dbReference>
<dbReference type="PROSITE" id="PS50026">
    <property type="entry name" value="EGF_3"/>
    <property type="match status" value="2"/>
</dbReference>
<evidence type="ECO:0000256" key="2">
    <source>
        <dbReference type="ARBA" id="ARBA00022729"/>
    </source>
</evidence>
<dbReference type="InterPro" id="IPR002049">
    <property type="entry name" value="LE_dom"/>
</dbReference>
<dbReference type="SMART" id="SM00181">
    <property type="entry name" value="EGF"/>
    <property type="match status" value="2"/>
</dbReference>
<dbReference type="SMART" id="SM00180">
    <property type="entry name" value="EGF_Lam"/>
    <property type="match status" value="2"/>
</dbReference>
<dbReference type="InterPro" id="IPR042635">
    <property type="entry name" value="MEGF10/SREC1/2-like"/>
</dbReference>
<dbReference type="PROSITE" id="PS00022">
    <property type="entry name" value="EGF_1"/>
    <property type="match status" value="3"/>
</dbReference>
<feature type="disulfide bond" evidence="5">
    <location>
        <begin position="55"/>
        <end position="64"/>
    </location>
</feature>
<proteinExistence type="predicted"/>
<sequence length="243" mass="25515">MGCDPVSGQCVCEAGYTGIHCQETCIHGSYGYSCSQRCQCQNGALCDHVSGACTCTRGFTGTYCEKACPDGFYGLDCGQMCECRNGARCHHITGACLCTAGWAGPHCTLECPEATCADVLESKSSVTLRQENVAAHLVTPGHAVSFDAERVLLVQNASPGADASMVDDAISGLGLATALLATSELTAAQVVQGGIMGWTVHKCAPVEMEGRWGPRCEKACDSDHFGPDCSLLCRCFHGAHCDR</sequence>
<dbReference type="GO" id="GO:0005044">
    <property type="term" value="F:scavenger receptor activity"/>
    <property type="evidence" value="ECO:0007669"/>
    <property type="project" value="InterPro"/>
</dbReference>
<name>A0A1A8B3U1_NOTFU</name>